<comment type="caution">
    <text evidence="2">The sequence shown here is derived from an EMBL/GenBank/DDBJ whole genome shotgun (WGS) entry which is preliminary data.</text>
</comment>
<feature type="region of interest" description="Disordered" evidence="1">
    <location>
        <begin position="1"/>
        <end position="66"/>
    </location>
</feature>
<evidence type="ECO:0000313" key="2">
    <source>
        <dbReference type="EMBL" id="KKU99087.1"/>
    </source>
</evidence>
<dbReference type="Proteomes" id="UP000034600">
    <property type="component" value="Unassembled WGS sequence"/>
</dbReference>
<gene>
    <name evidence="2" type="ORF">UY32_C0006G0003</name>
</gene>
<sequence>MNFAERIPTGEPAKEPKKRKIRIEGGGEISVSPAEDEAHKKLEARQSLQREEAHEAKEESAVGRTLDELSDEERELLEEIVPSEESRANLSPENIEFLLRTKKEEKEAA</sequence>
<feature type="compositionally biased region" description="Basic and acidic residues" evidence="1">
    <location>
        <begin position="36"/>
        <end position="66"/>
    </location>
</feature>
<accession>A0A0G1UY77</accession>
<protein>
    <submittedName>
        <fullName evidence="2">Uncharacterized protein</fullName>
    </submittedName>
</protein>
<dbReference type="AlphaFoldDB" id="A0A0G1UY77"/>
<evidence type="ECO:0000256" key="1">
    <source>
        <dbReference type="SAM" id="MobiDB-lite"/>
    </source>
</evidence>
<evidence type="ECO:0000313" key="3">
    <source>
        <dbReference type="Proteomes" id="UP000034600"/>
    </source>
</evidence>
<reference evidence="2 3" key="1">
    <citation type="journal article" date="2015" name="Nature">
        <title>rRNA introns, odd ribosomes, and small enigmatic genomes across a large radiation of phyla.</title>
        <authorList>
            <person name="Brown C.T."/>
            <person name="Hug L.A."/>
            <person name="Thomas B.C."/>
            <person name="Sharon I."/>
            <person name="Castelle C.J."/>
            <person name="Singh A."/>
            <person name="Wilkins M.J."/>
            <person name="Williams K.H."/>
            <person name="Banfield J.F."/>
        </authorList>
    </citation>
    <scope>NUCLEOTIDE SEQUENCE [LARGE SCALE GENOMIC DNA]</scope>
</reference>
<proteinExistence type="predicted"/>
<organism evidence="2 3">
    <name type="scientific">Candidatus Jorgensenbacteria bacterium GW2011_GWC1_48_8</name>
    <dbReference type="NCBI Taxonomy" id="1618666"/>
    <lineage>
        <taxon>Bacteria</taxon>
        <taxon>Candidatus Joergenseniibacteriota</taxon>
    </lineage>
</organism>
<name>A0A0G1UY77_9BACT</name>
<dbReference type="EMBL" id="LCPO01000006">
    <property type="protein sequence ID" value="KKU99087.1"/>
    <property type="molecule type" value="Genomic_DNA"/>
</dbReference>